<dbReference type="Proteomes" id="UP000660247">
    <property type="component" value="Unassembled WGS sequence"/>
</dbReference>
<dbReference type="GO" id="GO:0005634">
    <property type="term" value="C:nucleus"/>
    <property type="evidence" value="ECO:0007669"/>
    <property type="project" value="TreeGrafter"/>
</dbReference>
<dbReference type="PROSITE" id="PS50089">
    <property type="entry name" value="ZF_RING_2"/>
    <property type="match status" value="1"/>
</dbReference>
<name>A0A851DK31_TODME</name>
<evidence type="ECO:0000256" key="2">
    <source>
        <dbReference type="ARBA" id="ARBA00022771"/>
    </source>
</evidence>
<feature type="domain" description="RING-type" evidence="5">
    <location>
        <begin position="22"/>
        <end position="70"/>
    </location>
</feature>
<keyword evidence="7" id="KW-1185">Reference proteome</keyword>
<sequence>TFCWEHSPVQEVEVALVEDTTCIFCSDSVEGLSSWNMVCPVCKHAWFHKDCIQAQALRDSTSSFHCSFCRDDEEFNREMFILDIRIPDRLRTWENTMVFVALGKRCRHCDASKCLCLGGREKYDAEGPSQLLLCSSCAAEGTHRRCSHLSPSMASWECAGC</sequence>
<evidence type="ECO:0000313" key="6">
    <source>
        <dbReference type="EMBL" id="NWI70489.1"/>
    </source>
</evidence>
<organism evidence="6 7">
    <name type="scientific">Todus mexicanus</name>
    <name type="common">Puerto Rican tody</name>
    <dbReference type="NCBI Taxonomy" id="135184"/>
    <lineage>
        <taxon>Eukaryota</taxon>
        <taxon>Metazoa</taxon>
        <taxon>Chordata</taxon>
        <taxon>Craniata</taxon>
        <taxon>Vertebrata</taxon>
        <taxon>Euteleostomi</taxon>
        <taxon>Archelosauria</taxon>
        <taxon>Archosauria</taxon>
        <taxon>Dinosauria</taxon>
        <taxon>Saurischia</taxon>
        <taxon>Theropoda</taxon>
        <taxon>Coelurosauria</taxon>
        <taxon>Aves</taxon>
        <taxon>Neognathae</taxon>
        <taxon>Neoaves</taxon>
        <taxon>Telluraves</taxon>
        <taxon>Coraciimorphae</taxon>
        <taxon>Coraciiformes</taxon>
        <taxon>Todidae</taxon>
        <taxon>Todus</taxon>
    </lineage>
</organism>
<keyword evidence="2 4" id="KW-0863">Zinc-finger</keyword>
<evidence type="ECO:0000259" key="5">
    <source>
        <dbReference type="PROSITE" id="PS50089"/>
    </source>
</evidence>
<evidence type="ECO:0000256" key="4">
    <source>
        <dbReference type="PROSITE-ProRule" id="PRU00175"/>
    </source>
</evidence>
<dbReference type="SUPFAM" id="SSF57903">
    <property type="entry name" value="FYVE/PHD zinc finger"/>
    <property type="match status" value="2"/>
</dbReference>
<proteinExistence type="predicted"/>
<reference evidence="6" key="1">
    <citation type="submission" date="2019-10" db="EMBL/GenBank/DDBJ databases">
        <title>Bird 10,000 Genomes (B10K) Project - Family phase.</title>
        <authorList>
            <person name="Zhang G."/>
        </authorList>
    </citation>
    <scope>NUCLEOTIDE SEQUENCE</scope>
    <source>
        <strain evidence="6">B10K-DU-002-69</strain>
        <tissue evidence="6">Muscle</tissue>
    </source>
</reference>
<keyword evidence="3" id="KW-0862">Zinc</keyword>
<dbReference type="PANTHER" id="PTHR12420">
    <property type="entry name" value="PHD FINGER PROTEIN"/>
    <property type="match status" value="1"/>
</dbReference>
<dbReference type="InterPro" id="IPR011011">
    <property type="entry name" value="Znf_FYVE_PHD"/>
</dbReference>
<dbReference type="InterPro" id="IPR019786">
    <property type="entry name" value="Zinc_finger_PHD-type_CS"/>
</dbReference>
<dbReference type="OrthoDB" id="512616at2759"/>
<dbReference type="EMBL" id="WEIS01091606">
    <property type="protein sequence ID" value="NWI70489.1"/>
    <property type="molecule type" value="Genomic_DNA"/>
</dbReference>
<protein>
    <submittedName>
        <fullName evidence="6">PHF7 protein</fullName>
    </submittedName>
</protein>
<feature type="non-terminal residue" evidence="6">
    <location>
        <position position="161"/>
    </location>
</feature>
<dbReference type="Pfam" id="PF26054">
    <property type="entry name" value="PHD_G2E3"/>
    <property type="match status" value="1"/>
</dbReference>
<dbReference type="PANTHER" id="PTHR12420:SF47">
    <property type="entry name" value="PHD FINGER PROTEIN 7"/>
    <property type="match status" value="1"/>
</dbReference>
<gene>
    <name evidence="6" type="primary">Phf7_1</name>
    <name evidence="6" type="ORF">TODMEX_R08568</name>
</gene>
<accession>A0A851DK31</accession>
<comment type="caution">
    <text evidence="6">The sequence shown here is derived from an EMBL/GenBank/DDBJ whole genome shotgun (WGS) entry which is preliminary data.</text>
</comment>
<dbReference type="GO" id="GO:0008270">
    <property type="term" value="F:zinc ion binding"/>
    <property type="evidence" value="ECO:0007669"/>
    <property type="project" value="UniProtKB-KW"/>
</dbReference>
<dbReference type="InterPro" id="IPR059102">
    <property type="entry name" value="PHD_PHF7/G2E3-like"/>
</dbReference>
<dbReference type="AlphaFoldDB" id="A0A851DK31"/>
<dbReference type="InterPro" id="IPR051188">
    <property type="entry name" value="PHD-type_Zinc_Finger"/>
</dbReference>
<keyword evidence="1" id="KW-0479">Metal-binding</keyword>
<feature type="non-terminal residue" evidence="6">
    <location>
        <position position="1"/>
    </location>
</feature>
<evidence type="ECO:0000313" key="7">
    <source>
        <dbReference type="Proteomes" id="UP000660247"/>
    </source>
</evidence>
<dbReference type="InterPro" id="IPR001841">
    <property type="entry name" value="Znf_RING"/>
</dbReference>
<dbReference type="Gene3D" id="3.30.40.10">
    <property type="entry name" value="Zinc/RING finger domain, C3HC4 (zinc finger)"/>
    <property type="match status" value="1"/>
</dbReference>
<dbReference type="PROSITE" id="PS01359">
    <property type="entry name" value="ZF_PHD_1"/>
    <property type="match status" value="1"/>
</dbReference>
<dbReference type="InterPro" id="IPR013083">
    <property type="entry name" value="Znf_RING/FYVE/PHD"/>
</dbReference>
<evidence type="ECO:0000256" key="3">
    <source>
        <dbReference type="ARBA" id="ARBA00022833"/>
    </source>
</evidence>
<evidence type="ECO:0000256" key="1">
    <source>
        <dbReference type="ARBA" id="ARBA00022723"/>
    </source>
</evidence>